<organism evidence="2 3">
    <name type="scientific">Candidatus Thiodiazotropha endolucinida</name>
    <dbReference type="NCBI Taxonomy" id="1655433"/>
    <lineage>
        <taxon>Bacteria</taxon>
        <taxon>Pseudomonadati</taxon>
        <taxon>Pseudomonadota</taxon>
        <taxon>Gammaproteobacteria</taxon>
        <taxon>Chromatiales</taxon>
        <taxon>Sedimenticolaceae</taxon>
        <taxon>Candidatus Thiodiazotropha</taxon>
    </lineage>
</organism>
<dbReference type="OrthoDB" id="5786769at2"/>
<feature type="signal peptide" evidence="1">
    <location>
        <begin position="1"/>
        <end position="18"/>
    </location>
</feature>
<dbReference type="Gene3D" id="3.40.1260.10">
    <property type="entry name" value="DsrEFH-like"/>
    <property type="match status" value="1"/>
</dbReference>
<dbReference type="AlphaFoldDB" id="A0A7Z1AG40"/>
<name>A0A7Z1AG40_9GAMM</name>
<comment type="caution">
    <text evidence="2">The sequence shown here is derived from an EMBL/GenBank/DDBJ whole genome shotgun (WGS) entry which is preliminary data.</text>
</comment>
<feature type="chain" id="PRO_5030884796" description="DsrE family protein" evidence="1">
    <location>
        <begin position="19"/>
        <end position="157"/>
    </location>
</feature>
<dbReference type="EMBL" id="MARB01000007">
    <property type="protein sequence ID" value="ODJ88153.1"/>
    <property type="molecule type" value="Genomic_DNA"/>
</dbReference>
<dbReference type="Proteomes" id="UP000094769">
    <property type="component" value="Unassembled WGS sequence"/>
</dbReference>
<reference evidence="2 3" key="1">
    <citation type="submission" date="2016-06" db="EMBL/GenBank/DDBJ databases">
        <title>Genome sequence of endosymbiont of Candidatus Endolucinida thiodiazotropha.</title>
        <authorList>
            <person name="Poehlein A."/>
            <person name="Koenig S."/>
            <person name="Heiden S.E."/>
            <person name="Thuermer A."/>
            <person name="Voget S."/>
            <person name="Daniel R."/>
            <person name="Markert S."/>
            <person name="Gros O."/>
            <person name="Schweder T."/>
        </authorList>
    </citation>
    <scope>NUCLEOTIDE SEQUENCE [LARGE SCALE GENOMIC DNA]</scope>
    <source>
        <strain evidence="2 3">COS</strain>
    </source>
</reference>
<accession>A0A7Z1AG40</accession>
<keyword evidence="3" id="KW-1185">Reference proteome</keyword>
<evidence type="ECO:0000256" key="1">
    <source>
        <dbReference type="SAM" id="SignalP"/>
    </source>
</evidence>
<dbReference type="SUPFAM" id="SSF75169">
    <property type="entry name" value="DsrEFH-like"/>
    <property type="match status" value="1"/>
</dbReference>
<evidence type="ECO:0008006" key="4">
    <source>
        <dbReference type="Google" id="ProtNLM"/>
    </source>
</evidence>
<dbReference type="RefSeq" id="WP_069123325.1">
    <property type="nucleotide sequence ID" value="NZ_MARB01000007.1"/>
</dbReference>
<evidence type="ECO:0000313" key="3">
    <source>
        <dbReference type="Proteomes" id="UP000094769"/>
    </source>
</evidence>
<protein>
    <recommendedName>
        <fullName evidence="4">DsrE family protein</fullName>
    </recommendedName>
</protein>
<dbReference type="InterPro" id="IPR027396">
    <property type="entry name" value="DsrEFH-like"/>
</dbReference>
<sequence>MRLFSLILLLSLSSLSMADTQVDRLLEADDAPVGVVFEIIEDDDDALGWALPKVARLSAQLRKRFPELPIAVVSHGREQFGLLADEAEGLMAPIHDKAQKLRDDDIDLHVCGVHAGWDGYTPEDYPAYVDVSPSGPAQIRDYRNLGFVLIVLQGPDY</sequence>
<keyword evidence="1" id="KW-0732">Signal</keyword>
<evidence type="ECO:0000313" key="2">
    <source>
        <dbReference type="EMBL" id="ODJ88153.1"/>
    </source>
</evidence>
<proteinExistence type="predicted"/>
<gene>
    <name evidence="2" type="ORF">CODIS_15650</name>
</gene>